<evidence type="ECO:0000256" key="1">
    <source>
        <dbReference type="SAM" id="MobiDB-lite"/>
    </source>
</evidence>
<dbReference type="AlphaFoldDB" id="C9SF04"/>
<dbReference type="GeneID" id="9536892"/>
<reference evidence="3" key="1">
    <citation type="journal article" date="2011" name="PLoS Pathog.">
        <title>Comparative genomics yields insights into niche adaptation of plant vascular wilt pathogens.</title>
        <authorList>
            <person name="Klosterman S.J."/>
            <person name="Subbarao K.V."/>
            <person name="Kang S."/>
            <person name="Veronese P."/>
            <person name="Gold S.E."/>
            <person name="Thomma B.P.H.J."/>
            <person name="Chen Z."/>
            <person name="Henrissat B."/>
            <person name="Lee Y.-H."/>
            <person name="Park J."/>
            <person name="Garcia-Pedrajas M.D."/>
            <person name="Barbara D.J."/>
            <person name="Anchieta A."/>
            <person name="de Jonge R."/>
            <person name="Santhanam P."/>
            <person name="Maruthachalam K."/>
            <person name="Atallah Z."/>
            <person name="Amyotte S.G."/>
            <person name="Paz Z."/>
            <person name="Inderbitzin P."/>
            <person name="Hayes R.J."/>
            <person name="Heiman D.I."/>
            <person name="Young S."/>
            <person name="Zeng Q."/>
            <person name="Engels R."/>
            <person name="Galagan J."/>
            <person name="Cuomo C.A."/>
            <person name="Dobinson K.F."/>
            <person name="Ma L.-J."/>
        </authorList>
    </citation>
    <scope>NUCLEOTIDE SEQUENCE [LARGE SCALE GENOMIC DNA]</scope>
    <source>
        <strain evidence="3">VaMs.102 / ATCC MYA-4576 / FGSC 10136</strain>
    </source>
</reference>
<dbReference type="Proteomes" id="UP000008698">
    <property type="component" value="Unassembled WGS sequence"/>
</dbReference>
<keyword evidence="3" id="KW-1185">Reference proteome</keyword>
<dbReference type="HOGENOM" id="CLU_1950456_0_0_1"/>
<protein>
    <submittedName>
        <fullName evidence="2">Predicted protein</fullName>
    </submittedName>
</protein>
<name>C9SF04_VERA1</name>
<dbReference type="RefSeq" id="XP_003005946.1">
    <property type="nucleotide sequence ID" value="XM_003005900.1"/>
</dbReference>
<evidence type="ECO:0000313" key="2">
    <source>
        <dbReference type="EMBL" id="EEY17790.1"/>
    </source>
</evidence>
<proteinExistence type="predicted"/>
<evidence type="ECO:0000313" key="3">
    <source>
        <dbReference type="Proteomes" id="UP000008698"/>
    </source>
</evidence>
<sequence length="129" mass="13814">MAGDRSGMSSEQAGYPVTVAPAVLEAFSKDNWWAIFRLNKALEATVGGSFGRAFRRVTTDLAIRSHEASRWFWKADRICSSAAKRRPESSLGNGAATMANGQLGPRKPSGASGYLHRGEVSLDPLSTGL</sequence>
<feature type="region of interest" description="Disordered" evidence="1">
    <location>
        <begin position="83"/>
        <end position="129"/>
    </location>
</feature>
<accession>C9SF04</accession>
<dbReference type="EMBL" id="DS985217">
    <property type="protein sequence ID" value="EEY17790.1"/>
    <property type="molecule type" value="Genomic_DNA"/>
</dbReference>
<dbReference type="KEGG" id="val:VDBG_03899"/>
<gene>
    <name evidence="2" type="ORF">VDBG_03899</name>
</gene>
<organism evidence="3">
    <name type="scientific">Verticillium alfalfae (strain VaMs.102 / ATCC MYA-4576 / FGSC 10136)</name>
    <name type="common">Verticillium wilt of alfalfa</name>
    <name type="synonym">Verticillium albo-atrum</name>
    <dbReference type="NCBI Taxonomy" id="526221"/>
    <lineage>
        <taxon>Eukaryota</taxon>
        <taxon>Fungi</taxon>
        <taxon>Dikarya</taxon>
        <taxon>Ascomycota</taxon>
        <taxon>Pezizomycotina</taxon>
        <taxon>Sordariomycetes</taxon>
        <taxon>Hypocreomycetidae</taxon>
        <taxon>Glomerellales</taxon>
        <taxon>Plectosphaerellaceae</taxon>
        <taxon>Verticillium</taxon>
    </lineage>
</organism>